<dbReference type="GO" id="GO:0005506">
    <property type="term" value="F:iron ion binding"/>
    <property type="evidence" value="ECO:0007669"/>
    <property type="project" value="InterPro"/>
</dbReference>
<dbReference type="PANTHER" id="PTHR24305">
    <property type="entry name" value="CYTOCHROME P450"/>
    <property type="match status" value="1"/>
</dbReference>
<keyword evidence="3 8" id="KW-0349">Heme</keyword>
<keyword evidence="9" id="KW-0812">Transmembrane</keyword>
<keyword evidence="9" id="KW-0472">Membrane</keyword>
<proteinExistence type="inferred from homology"/>
<evidence type="ECO:0000256" key="9">
    <source>
        <dbReference type="SAM" id="Phobius"/>
    </source>
</evidence>
<dbReference type="Proteomes" id="UP000326877">
    <property type="component" value="Unassembled WGS sequence"/>
</dbReference>
<evidence type="ECO:0000256" key="1">
    <source>
        <dbReference type="ARBA" id="ARBA00001971"/>
    </source>
</evidence>
<evidence type="ECO:0000256" key="3">
    <source>
        <dbReference type="ARBA" id="ARBA00022617"/>
    </source>
</evidence>
<keyword evidence="5" id="KW-0560">Oxidoreductase</keyword>
<dbReference type="PANTHER" id="PTHR24305:SF210">
    <property type="entry name" value="CYTOCHROME P450 MONOOXYGENASE ASQL-RELATED"/>
    <property type="match status" value="1"/>
</dbReference>
<comment type="similarity">
    <text evidence="2">Belongs to the cytochrome P450 family.</text>
</comment>
<reference evidence="10" key="1">
    <citation type="submission" date="2019-04" db="EMBL/GenBank/DDBJ databases">
        <title>Friends and foes A comparative genomics studyof 23 Aspergillus species from section Flavi.</title>
        <authorList>
            <consortium name="DOE Joint Genome Institute"/>
            <person name="Kjaerbolling I."/>
            <person name="Vesth T."/>
            <person name="Frisvad J.C."/>
            <person name="Nybo J.L."/>
            <person name="Theobald S."/>
            <person name="Kildgaard S."/>
            <person name="Isbrandt T."/>
            <person name="Kuo A."/>
            <person name="Sato A."/>
            <person name="Lyhne E.K."/>
            <person name="Kogle M.E."/>
            <person name="Wiebenga A."/>
            <person name="Kun R.S."/>
            <person name="Lubbers R.J."/>
            <person name="Makela M.R."/>
            <person name="Barry K."/>
            <person name="Chovatia M."/>
            <person name="Clum A."/>
            <person name="Daum C."/>
            <person name="Haridas S."/>
            <person name="He G."/>
            <person name="LaButti K."/>
            <person name="Lipzen A."/>
            <person name="Mondo S."/>
            <person name="Riley R."/>
            <person name="Salamov A."/>
            <person name="Simmons B.A."/>
            <person name="Magnuson J.K."/>
            <person name="Henrissat B."/>
            <person name="Mortensen U.H."/>
            <person name="Larsen T.O."/>
            <person name="Devries R.P."/>
            <person name="Grigoriev I.V."/>
            <person name="Machida M."/>
            <person name="Baker S.E."/>
            <person name="Andersen M.R."/>
        </authorList>
    </citation>
    <scope>NUCLEOTIDE SEQUENCE [LARGE SCALE GENOMIC DNA]</scope>
    <source>
        <strain evidence="10">IBT 14317</strain>
    </source>
</reference>
<dbReference type="GO" id="GO:0004497">
    <property type="term" value="F:monooxygenase activity"/>
    <property type="evidence" value="ECO:0007669"/>
    <property type="project" value="UniProtKB-KW"/>
</dbReference>
<evidence type="ECO:0000256" key="5">
    <source>
        <dbReference type="ARBA" id="ARBA00023002"/>
    </source>
</evidence>
<dbReference type="InterPro" id="IPR001128">
    <property type="entry name" value="Cyt_P450"/>
</dbReference>
<dbReference type="CDD" id="cd11058">
    <property type="entry name" value="CYP60B-like"/>
    <property type="match status" value="1"/>
</dbReference>
<accession>A0A5N7BV91</accession>
<dbReference type="GO" id="GO:0020037">
    <property type="term" value="F:heme binding"/>
    <property type="evidence" value="ECO:0007669"/>
    <property type="project" value="InterPro"/>
</dbReference>
<feature type="transmembrane region" description="Helical" evidence="9">
    <location>
        <begin position="20"/>
        <end position="39"/>
    </location>
</feature>
<protein>
    <submittedName>
        <fullName evidence="10">Cytochrome P450</fullName>
    </submittedName>
</protein>
<evidence type="ECO:0000256" key="7">
    <source>
        <dbReference type="ARBA" id="ARBA00023033"/>
    </source>
</evidence>
<dbReference type="GO" id="GO:0016705">
    <property type="term" value="F:oxidoreductase activity, acting on paired donors, with incorporation or reduction of molecular oxygen"/>
    <property type="evidence" value="ECO:0007669"/>
    <property type="project" value="InterPro"/>
</dbReference>
<evidence type="ECO:0000256" key="2">
    <source>
        <dbReference type="ARBA" id="ARBA00010617"/>
    </source>
</evidence>
<evidence type="ECO:0000256" key="4">
    <source>
        <dbReference type="ARBA" id="ARBA00022723"/>
    </source>
</evidence>
<comment type="cofactor">
    <cofactor evidence="1 8">
        <name>heme</name>
        <dbReference type="ChEBI" id="CHEBI:30413"/>
    </cofactor>
</comment>
<name>A0A5N7BV91_PETAA</name>
<dbReference type="EMBL" id="ML735327">
    <property type="protein sequence ID" value="KAE8385740.1"/>
    <property type="molecule type" value="Genomic_DNA"/>
</dbReference>
<organism evidence="10">
    <name type="scientific">Petromyces alliaceus</name>
    <name type="common">Aspergillus alliaceus</name>
    <dbReference type="NCBI Taxonomy" id="209559"/>
    <lineage>
        <taxon>Eukaryota</taxon>
        <taxon>Fungi</taxon>
        <taxon>Dikarya</taxon>
        <taxon>Ascomycota</taxon>
        <taxon>Pezizomycotina</taxon>
        <taxon>Eurotiomycetes</taxon>
        <taxon>Eurotiomycetidae</taxon>
        <taxon>Eurotiales</taxon>
        <taxon>Aspergillaceae</taxon>
        <taxon>Aspergillus</taxon>
        <taxon>Aspergillus subgen. Circumdati</taxon>
    </lineage>
</organism>
<feature type="binding site" description="axial binding residue" evidence="8">
    <location>
        <position position="447"/>
    </location>
    <ligand>
        <name>heme</name>
        <dbReference type="ChEBI" id="CHEBI:30413"/>
    </ligand>
    <ligandPart>
        <name>Fe</name>
        <dbReference type="ChEBI" id="CHEBI:18248"/>
    </ligandPart>
</feature>
<dbReference type="Gene3D" id="1.10.630.10">
    <property type="entry name" value="Cytochrome P450"/>
    <property type="match status" value="1"/>
</dbReference>
<keyword evidence="6 8" id="KW-0408">Iron</keyword>
<keyword evidence="7" id="KW-0503">Monooxygenase</keyword>
<evidence type="ECO:0000313" key="10">
    <source>
        <dbReference type="EMBL" id="KAE8385740.1"/>
    </source>
</evidence>
<dbReference type="AlphaFoldDB" id="A0A5N7BV91"/>
<dbReference type="PRINTS" id="PR00385">
    <property type="entry name" value="P450"/>
</dbReference>
<dbReference type="InterPro" id="IPR050121">
    <property type="entry name" value="Cytochrome_P450_monoxygenase"/>
</dbReference>
<dbReference type="PRINTS" id="PR00463">
    <property type="entry name" value="EP450I"/>
</dbReference>
<dbReference type="SUPFAM" id="SSF48264">
    <property type="entry name" value="Cytochrome P450"/>
    <property type="match status" value="1"/>
</dbReference>
<dbReference type="InterPro" id="IPR036396">
    <property type="entry name" value="Cyt_P450_sf"/>
</dbReference>
<keyword evidence="9" id="KW-1133">Transmembrane helix</keyword>
<dbReference type="InterPro" id="IPR002401">
    <property type="entry name" value="Cyt_P450_E_grp-I"/>
</dbReference>
<dbReference type="OrthoDB" id="1470350at2759"/>
<keyword evidence="4 8" id="KW-0479">Metal-binding</keyword>
<evidence type="ECO:0000256" key="8">
    <source>
        <dbReference type="PIRSR" id="PIRSR602401-1"/>
    </source>
</evidence>
<evidence type="ECO:0000256" key="6">
    <source>
        <dbReference type="ARBA" id="ARBA00023004"/>
    </source>
</evidence>
<sequence length="504" mass="57580">MFSHLDLPAAPAIWSNWQTTGAIALSTVVLAYWICNFVYNSYFHPLAKFPGPFVARGSLLWRVVHTSRGRVHMSITELHKKYGRIVRISPNELSFDSVEAMKAVHGHRPATSPQALRSEFYPVTNSGFSRRCIGSEQDPERHKEMRKMLSPAFSQRALLEQESIISGIVDKFVRAIGEKAPPGSKGINMVKWFEMTAFDILGDMAFGESFHSVEAGKPHYWGDNILDHIYLITVIDNLRRFWVLAKLGRLLIPSRFLLQSVNSRYARAQVEKCLESKSTRKDFVTLLAQKVRDGQVDKEEMAAHVSTFAVAGGETVATFMASTTCFLLRHPEKLKRVVSEIRGAFKSYDEINATQAQRLPYLQAVISEGLRLAPPGSHGLARMSPGFEVHDTYIPPGVELYTSLWTVTHREEYFSDPFKFLPERWLDPNSKDLKEASQPFLFGPWDCLGRNFAIMELNLVMTKMLWTYDMELVNTELDWFRDAKLHGMWWKPKLMVRFHGRSDL</sequence>
<dbReference type="Pfam" id="PF00067">
    <property type="entry name" value="p450"/>
    <property type="match status" value="1"/>
</dbReference>
<gene>
    <name evidence="10" type="ORF">BDV23DRAFT_187965</name>
</gene>